<feature type="domain" description="Cytochrome C Planctomycete-type" evidence="4">
    <location>
        <begin position="60"/>
        <end position="119"/>
    </location>
</feature>
<protein>
    <recommendedName>
        <fullName evidence="7">Cytochrome c domain-containing protein</fullName>
    </recommendedName>
</protein>
<keyword evidence="6" id="KW-1185">Reference proteome</keyword>
<proteinExistence type="predicted"/>
<keyword evidence="1" id="KW-0175">Coiled coil</keyword>
<evidence type="ECO:0000259" key="4">
    <source>
        <dbReference type="Pfam" id="PF07635"/>
    </source>
</evidence>
<evidence type="ECO:0000313" key="6">
    <source>
        <dbReference type="Proteomes" id="UP000001887"/>
    </source>
</evidence>
<dbReference type="Proteomes" id="UP000001887">
    <property type="component" value="Chromosome"/>
</dbReference>
<feature type="coiled-coil region" evidence="1">
    <location>
        <begin position="425"/>
        <end position="452"/>
    </location>
</feature>
<dbReference type="PANTHER" id="PTHR35889:SF3">
    <property type="entry name" value="F-BOX DOMAIN-CONTAINING PROTEIN"/>
    <property type="match status" value="1"/>
</dbReference>
<feature type="domain" description="DUF1553" evidence="3">
    <location>
        <begin position="549"/>
        <end position="804"/>
    </location>
</feature>
<evidence type="ECO:0000313" key="5">
    <source>
        <dbReference type="EMBL" id="ADB17992.1"/>
    </source>
</evidence>
<dbReference type="KEGG" id="psl:Psta_3328"/>
<evidence type="ECO:0000259" key="3">
    <source>
        <dbReference type="Pfam" id="PF07587"/>
    </source>
</evidence>
<evidence type="ECO:0000256" key="1">
    <source>
        <dbReference type="SAM" id="Coils"/>
    </source>
</evidence>
<organism evidence="5 6">
    <name type="scientific">Pirellula staleyi (strain ATCC 27377 / DSM 6068 / ICPB 4128)</name>
    <name type="common">Pirella staleyi</name>
    <dbReference type="NCBI Taxonomy" id="530564"/>
    <lineage>
        <taxon>Bacteria</taxon>
        <taxon>Pseudomonadati</taxon>
        <taxon>Planctomycetota</taxon>
        <taxon>Planctomycetia</taxon>
        <taxon>Pirellulales</taxon>
        <taxon>Pirellulaceae</taxon>
        <taxon>Pirellula</taxon>
    </lineage>
</organism>
<dbReference type="OrthoDB" id="127107at2"/>
<dbReference type="EMBL" id="CP001848">
    <property type="protein sequence ID" value="ADB17992.1"/>
    <property type="molecule type" value="Genomic_DNA"/>
</dbReference>
<dbReference type="PANTHER" id="PTHR35889">
    <property type="entry name" value="CYCLOINULO-OLIGOSACCHARIDE FRUCTANOTRANSFERASE-RELATED"/>
    <property type="match status" value="1"/>
</dbReference>
<dbReference type="AlphaFoldDB" id="D2QXR5"/>
<name>D2QXR5_PIRSD</name>
<dbReference type="Pfam" id="PF07587">
    <property type="entry name" value="PSD1"/>
    <property type="match status" value="1"/>
</dbReference>
<evidence type="ECO:0000259" key="2">
    <source>
        <dbReference type="Pfam" id="PF07583"/>
    </source>
</evidence>
<dbReference type="STRING" id="530564.Psta_3328"/>
<dbReference type="InterPro" id="IPR022655">
    <property type="entry name" value="DUF1553"/>
</dbReference>
<evidence type="ECO:0008006" key="7">
    <source>
        <dbReference type="Google" id="ProtNLM"/>
    </source>
</evidence>
<dbReference type="InterPro" id="IPR011429">
    <property type="entry name" value="Cyt_c_Planctomycete-type"/>
</dbReference>
<dbReference type="eggNOG" id="COG2010">
    <property type="taxonomic scope" value="Bacteria"/>
</dbReference>
<dbReference type="HOGENOM" id="CLU_005632_1_0_0"/>
<accession>D2QXR5</accession>
<feature type="domain" description="DUF1549" evidence="2">
    <location>
        <begin position="181"/>
        <end position="394"/>
    </location>
</feature>
<dbReference type="Pfam" id="PF07583">
    <property type="entry name" value="PSCyt2"/>
    <property type="match status" value="1"/>
</dbReference>
<gene>
    <name evidence="5" type="ordered locus">Psta_3328</name>
</gene>
<sequence length="836" mass="93002" precursor="true">MLALSVHLASACRLRWFVAALAALLSFGWTPPLLAEPSPTDRAALDHFEKRVRPVLAKHCYRCHSTESGKAEGNLRLDSRDSIRLGGDRGPAVVPHKPAESILLDAVKHVADDLKMPPRAPQLEMSVIADLETWIKEGAIDPREATATRSVSNPADFWAYQPIRDVAVPQVEDSDWPRTFVDHFVLAKLQEKQLSPSPDASPRTLLRRLSYDLIGLPPSLAEIQAFEKSIADRGIEPTLTAKVDEYLASSAYGERWGRIWLDVARYAESSGKEANITFPYAWRYRDYVIDSMNRDVPYSQFITEQIAGDLLPAENPAERARLLIATGFLAIGPKNLDEATPEQFEADVVDEQIDAVSRAFLGCSIACARCHDHKFAPYSMNDYYAMAGFFRSTRTFFGTHVSPANRISGDPLQLPREAEQPILHAGISRERVKKLTEQRAALQEEEQTRRKRAFEAIQNGTDPEKELSITDALRIFWSLGGIEGELERVDDEGKPLPLALGVLDREKIVDAQLFENGDVTHPAQAIPRGFPAFFASRVSAPAIPEGQSGRLALAAWITHPDHPLTSRVIVNRVWRQLFSRGLVASVDLLEPGGDQPSHAELLDKLATTFVKEKGSLKSLVRTLVLSRTYRQGSDFREAPFASDPDNRWLWRYTPKRLDAEAIRDSLLLVSGDLDRKRPVGSLVARKIGDRPVALLGLDPSIPADLDDGLHRSVYLPILRDRLPDVLELFDFAEPSLVTGDRQTTNVPLQSLYFLNSRFVVARAQSMAKLALQNRDDLQSQVSEAIAICFARSAAADELERGVHFVKQAEQLGADRSAAMAAYCQSLVSTAEFRFLE</sequence>
<reference evidence="5 6" key="1">
    <citation type="journal article" date="2009" name="Stand. Genomic Sci.">
        <title>Complete genome sequence of Pirellula staleyi type strain (ATCC 27377).</title>
        <authorList>
            <person name="Clum A."/>
            <person name="Tindall B.J."/>
            <person name="Sikorski J."/>
            <person name="Ivanova N."/>
            <person name="Mavrommatis K."/>
            <person name="Lucas S."/>
            <person name="Glavina del Rio T."/>
            <person name="Nolan M."/>
            <person name="Chen F."/>
            <person name="Tice H."/>
            <person name="Pitluck S."/>
            <person name="Cheng J.F."/>
            <person name="Chertkov O."/>
            <person name="Brettin T."/>
            <person name="Han C."/>
            <person name="Detter J.C."/>
            <person name="Kuske C."/>
            <person name="Bruce D."/>
            <person name="Goodwin L."/>
            <person name="Ovchinikova G."/>
            <person name="Pati A."/>
            <person name="Mikhailova N."/>
            <person name="Chen A."/>
            <person name="Palaniappan K."/>
            <person name="Land M."/>
            <person name="Hauser L."/>
            <person name="Chang Y.J."/>
            <person name="Jeffries C.D."/>
            <person name="Chain P."/>
            <person name="Rohde M."/>
            <person name="Goker M."/>
            <person name="Bristow J."/>
            <person name="Eisen J.A."/>
            <person name="Markowitz V."/>
            <person name="Hugenholtz P."/>
            <person name="Kyrpides N.C."/>
            <person name="Klenk H.P."/>
            <person name="Lapidus A."/>
        </authorList>
    </citation>
    <scope>NUCLEOTIDE SEQUENCE [LARGE SCALE GENOMIC DNA]</scope>
    <source>
        <strain evidence="6">ATCC 27377 / DSM 6068 / ICPB 4128</strain>
    </source>
</reference>
<dbReference type="Pfam" id="PF07635">
    <property type="entry name" value="PSCyt1"/>
    <property type="match status" value="1"/>
</dbReference>
<dbReference type="InterPro" id="IPR011444">
    <property type="entry name" value="DUF1549"/>
</dbReference>